<accession>A0A506UIE1</accession>
<dbReference type="RefSeq" id="WP_141147011.1">
    <property type="nucleotide sequence ID" value="NZ_VHLG01000001.1"/>
</dbReference>
<name>A0A506UIE1_9HYPH</name>
<organism evidence="2 3">
    <name type="scientific">Martelella alba</name>
    <dbReference type="NCBI Taxonomy" id="2590451"/>
    <lineage>
        <taxon>Bacteria</taxon>
        <taxon>Pseudomonadati</taxon>
        <taxon>Pseudomonadota</taxon>
        <taxon>Alphaproteobacteria</taxon>
        <taxon>Hyphomicrobiales</taxon>
        <taxon>Aurantimonadaceae</taxon>
        <taxon>Martelella</taxon>
    </lineage>
</organism>
<dbReference type="Gene3D" id="3.40.50.1110">
    <property type="entry name" value="SGNH hydrolase"/>
    <property type="match status" value="1"/>
</dbReference>
<evidence type="ECO:0000313" key="2">
    <source>
        <dbReference type="EMBL" id="TPW33076.1"/>
    </source>
</evidence>
<reference evidence="2 3" key="1">
    <citation type="submission" date="2019-06" db="EMBL/GenBank/DDBJ databases">
        <authorList>
            <person name="Li M."/>
        </authorList>
    </citation>
    <scope>NUCLEOTIDE SEQUENCE [LARGE SCALE GENOMIC DNA]</scope>
    <source>
        <strain evidence="2 3">BGMRC2036</strain>
    </source>
</reference>
<sequence length="212" mass="22783">MKTVLCFGDSLTFGHDPAGNGAHAHKDRWPLVLQERLGNDVYVIPEGLSGRTTMFDDHCTDADRNGARVLPTLLASHAPLDLVIIMLGTNDLKPWTGVGALGAARGMSRLIELVRQRVIPMNGEVPEMLIVSPPHIVETANDTSMAIMPGLIAQSQMLSTLYRDLADNSGCGFFDAASVAKASPLDGVHMDVENTRALGRGLEPITRMMLGL</sequence>
<dbReference type="PANTHER" id="PTHR30383">
    <property type="entry name" value="THIOESTERASE 1/PROTEASE 1/LYSOPHOSPHOLIPASE L1"/>
    <property type="match status" value="1"/>
</dbReference>
<dbReference type="CDD" id="cd01839">
    <property type="entry name" value="SGNH_arylesterase_like"/>
    <property type="match status" value="1"/>
</dbReference>
<dbReference type="SUPFAM" id="SSF52266">
    <property type="entry name" value="SGNH hydrolase"/>
    <property type="match status" value="1"/>
</dbReference>
<evidence type="ECO:0000313" key="3">
    <source>
        <dbReference type="Proteomes" id="UP000318801"/>
    </source>
</evidence>
<protein>
    <submittedName>
        <fullName evidence="2">Arylesterase</fullName>
    </submittedName>
</protein>
<dbReference type="PANTHER" id="PTHR30383:SF29">
    <property type="entry name" value="SGNH HYDROLASE-TYPE ESTERASE DOMAIN-CONTAINING PROTEIN"/>
    <property type="match status" value="1"/>
</dbReference>
<comment type="caution">
    <text evidence="2">The sequence shown here is derived from an EMBL/GenBank/DDBJ whole genome shotgun (WGS) entry which is preliminary data.</text>
</comment>
<keyword evidence="3" id="KW-1185">Reference proteome</keyword>
<dbReference type="AlphaFoldDB" id="A0A506UIE1"/>
<proteinExistence type="predicted"/>
<dbReference type="Proteomes" id="UP000318801">
    <property type="component" value="Unassembled WGS sequence"/>
</dbReference>
<dbReference type="InterPro" id="IPR051532">
    <property type="entry name" value="Ester_Hydrolysis_Enzymes"/>
</dbReference>
<dbReference type="Pfam" id="PF13472">
    <property type="entry name" value="Lipase_GDSL_2"/>
    <property type="match status" value="1"/>
</dbReference>
<evidence type="ECO:0000259" key="1">
    <source>
        <dbReference type="Pfam" id="PF13472"/>
    </source>
</evidence>
<gene>
    <name evidence="2" type="ORF">FJU08_00455</name>
</gene>
<dbReference type="InterPro" id="IPR036514">
    <property type="entry name" value="SGNH_hydro_sf"/>
</dbReference>
<dbReference type="EMBL" id="VHLG01000001">
    <property type="protein sequence ID" value="TPW33076.1"/>
    <property type="molecule type" value="Genomic_DNA"/>
</dbReference>
<dbReference type="InterPro" id="IPR013830">
    <property type="entry name" value="SGNH_hydro"/>
</dbReference>
<dbReference type="GO" id="GO:0016788">
    <property type="term" value="F:hydrolase activity, acting on ester bonds"/>
    <property type="evidence" value="ECO:0007669"/>
    <property type="project" value="UniProtKB-ARBA"/>
</dbReference>
<feature type="domain" description="SGNH hydrolase-type esterase" evidence="1">
    <location>
        <begin position="6"/>
        <end position="187"/>
    </location>
</feature>
<dbReference type="OrthoDB" id="164654at2"/>